<evidence type="ECO:0000259" key="1">
    <source>
        <dbReference type="Pfam" id="PF00533"/>
    </source>
</evidence>
<evidence type="ECO:0000313" key="4">
    <source>
        <dbReference type="Proteomes" id="UP000632138"/>
    </source>
</evidence>
<keyword evidence="4" id="KW-1185">Reference proteome</keyword>
<accession>A0ABS2AQL7</accession>
<dbReference type="InterPro" id="IPR001357">
    <property type="entry name" value="BRCT_dom"/>
</dbReference>
<proteinExistence type="predicted"/>
<feature type="domain" description="Exonuclease" evidence="2">
    <location>
        <begin position="1"/>
        <end position="76"/>
    </location>
</feature>
<dbReference type="Pfam" id="PF00533">
    <property type="entry name" value="BRCT"/>
    <property type="match status" value="1"/>
</dbReference>
<dbReference type="Gene3D" id="3.40.50.10190">
    <property type="entry name" value="BRCT domain"/>
    <property type="match status" value="1"/>
</dbReference>
<name>A0ABS2AQL7_9ACTN</name>
<dbReference type="InterPro" id="IPR036397">
    <property type="entry name" value="RNaseH_sf"/>
</dbReference>
<dbReference type="InterPro" id="IPR036420">
    <property type="entry name" value="BRCT_dom_sf"/>
</dbReference>
<dbReference type="SUPFAM" id="SSF52113">
    <property type="entry name" value="BRCT domain"/>
    <property type="match status" value="1"/>
</dbReference>
<dbReference type="InterPro" id="IPR012337">
    <property type="entry name" value="RNaseH-like_sf"/>
</dbReference>
<reference evidence="3 4" key="1">
    <citation type="submission" date="2021-01" db="EMBL/GenBank/DDBJ databases">
        <title>Actinoplanes sp. nov. LDG1-06 isolated from lichen.</title>
        <authorList>
            <person name="Saeng-In P."/>
            <person name="Phongsopitanun W."/>
            <person name="Kanchanasin P."/>
            <person name="Yuki M."/>
            <person name="Kudo T."/>
            <person name="Ohkuma M."/>
            <person name="Tanasupawat S."/>
        </authorList>
    </citation>
    <scope>NUCLEOTIDE SEQUENCE [LARGE SCALE GENOMIC DNA]</scope>
    <source>
        <strain evidence="3 4">LDG1-06</strain>
    </source>
</reference>
<dbReference type="Proteomes" id="UP000632138">
    <property type="component" value="Unassembled WGS sequence"/>
</dbReference>
<evidence type="ECO:0000259" key="2">
    <source>
        <dbReference type="Pfam" id="PF00929"/>
    </source>
</evidence>
<organism evidence="3 4">
    <name type="scientific">Paractinoplanes ovalisporus</name>
    <dbReference type="NCBI Taxonomy" id="2810368"/>
    <lineage>
        <taxon>Bacteria</taxon>
        <taxon>Bacillati</taxon>
        <taxon>Actinomycetota</taxon>
        <taxon>Actinomycetes</taxon>
        <taxon>Micromonosporales</taxon>
        <taxon>Micromonosporaceae</taxon>
        <taxon>Paractinoplanes</taxon>
    </lineage>
</organism>
<comment type="caution">
    <text evidence="3">The sequence shown here is derived from an EMBL/GenBank/DDBJ whole genome shotgun (WGS) entry which is preliminary data.</text>
</comment>
<dbReference type="CDD" id="cd17748">
    <property type="entry name" value="BRCT_DNA_ligase_like"/>
    <property type="match status" value="1"/>
</dbReference>
<dbReference type="Pfam" id="PF00929">
    <property type="entry name" value="RNase_T"/>
    <property type="match status" value="1"/>
</dbReference>
<gene>
    <name evidence="3" type="ORF">JIG36_38870</name>
</gene>
<evidence type="ECO:0000313" key="3">
    <source>
        <dbReference type="EMBL" id="MBM2621484.1"/>
    </source>
</evidence>
<dbReference type="EMBL" id="JAENHP010000019">
    <property type="protein sequence ID" value="MBM2621484.1"/>
    <property type="molecule type" value="Genomic_DNA"/>
</dbReference>
<feature type="domain" description="BRCT" evidence="1">
    <location>
        <begin position="246"/>
        <end position="306"/>
    </location>
</feature>
<dbReference type="SUPFAM" id="SSF53098">
    <property type="entry name" value="Ribonuclease H-like"/>
    <property type="match status" value="1"/>
</dbReference>
<sequence length="319" mass="34845">MAHNLPFDAQFLAAEFRRLGFDVPVGAEHGLCTMRLAGHFLPHASRSLHGCREAAGLPPHRAHSALHDARAAADLLACFLRTAGAPPPWDRIVDQAARAMWPALPTALAVPVSRRRPEAREPHFLTRLVDRLPRLRDPQADAYLGMLDRALLDRHISESEADGLVETATMLGLARVDVEVVHRRYLAGLAAIALEDGVLTTDERSDLAGVAHLVGLPEHAVDEALAEARDVAPPRARWHLRTGDQVVFTGKMDPPREDWEAEARDAGFDVGGNVTKKTRLLVAADPDSMSGEAKKARQYGIPIVHPRAYRQMLANPVAV</sequence>
<protein>
    <submittedName>
        <fullName evidence="3">Uncharacterized protein</fullName>
    </submittedName>
</protein>
<dbReference type="InterPro" id="IPR013520">
    <property type="entry name" value="Ribonucl_H"/>
</dbReference>
<dbReference type="Gene3D" id="3.30.420.10">
    <property type="entry name" value="Ribonuclease H-like superfamily/Ribonuclease H"/>
    <property type="match status" value="1"/>
</dbReference>